<evidence type="ECO:0000313" key="2">
    <source>
        <dbReference type="Proteomes" id="UP000005150"/>
    </source>
</evidence>
<reference evidence="1 2" key="1">
    <citation type="submission" date="2012-02" db="EMBL/GenBank/DDBJ databases">
        <title>The Genome Sequence of Bacteroides salyersiae CL02T12C01.</title>
        <authorList>
            <consortium name="The Broad Institute Genome Sequencing Platform"/>
            <person name="Earl A."/>
            <person name="Ward D."/>
            <person name="Feldgarden M."/>
            <person name="Gevers D."/>
            <person name="Zitomersky N.L."/>
            <person name="Coyne M.J."/>
            <person name="Comstock L.E."/>
            <person name="Young S.K."/>
            <person name="Zeng Q."/>
            <person name="Gargeya S."/>
            <person name="Fitzgerald M."/>
            <person name="Haas B."/>
            <person name="Abouelleil A."/>
            <person name="Alvarado L."/>
            <person name="Arachchi H.M."/>
            <person name="Berlin A."/>
            <person name="Chapman S.B."/>
            <person name="Gearin G."/>
            <person name="Goldberg J."/>
            <person name="Griggs A."/>
            <person name="Gujja S."/>
            <person name="Hansen M."/>
            <person name="Heiman D."/>
            <person name="Howarth C."/>
            <person name="Larimer J."/>
            <person name="Lui A."/>
            <person name="MacDonald P.J.P."/>
            <person name="McCowen C."/>
            <person name="Montmayeur A."/>
            <person name="Murphy C."/>
            <person name="Neiman D."/>
            <person name="Pearson M."/>
            <person name="Priest M."/>
            <person name="Roberts A."/>
            <person name="Saif S."/>
            <person name="Shea T."/>
            <person name="Sisk P."/>
            <person name="Stolte C."/>
            <person name="Sykes S."/>
            <person name="Wortman J."/>
            <person name="Nusbaum C."/>
            <person name="Birren B."/>
        </authorList>
    </citation>
    <scope>NUCLEOTIDE SEQUENCE [LARGE SCALE GENOMIC DNA]</scope>
    <source>
        <strain evidence="1 2">CL02T12C01</strain>
    </source>
</reference>
<dbReference type="HOGENOM" id="CLU_211924_0_0_10"/>
<sequence length="47" mass="5498">MFSHTIILVWRKLGINKGKSNKEHCVTKQCYVTRYGNKQNGKKLFAE</sequence>
<dbReference type="AlphaFoldDB" id="I8Y2Z6"/>
<protein>
    <submittedName>
        <fullName evidence="1">Uncharacterized protein</fullName>
    </submittedName>
</protein>
<organism evidence="1 2">
    <name type="scientific">Bacteroides salyersiae CL02T12C01</name>
    <dbReference type="NCBI Taxonomy" id="997887"/>
    <lineage>
        <taxon>Bacteria</taxon>
        <taxon>Pseudomonadati</taxon>
        <taxon>Bacteroidota</taxon>
        <taxon>Bacteroidia</taxon>
        <taxon>Bacteroidales</taxon>
        <taxon>Bacteroidaceae</taxon>
        <taxon>Bacteroides</taxon>
    </lineage>
</organism>
<dbReference type="PATRIC" id="fig|997887.3.peg.4336"/>
<evidence type="ECO:0000313" key="1">
    <source>
        <dbReference type="EMBL" id="EIY56707.1"/>
    </source>
</evidence>
<gene>
    <name evidence="1" type="ORF">HMPREF1071_04156</name>
</gene>
<comment type="caution">
    <text evidence="1">The sequence shown here is derived from an EMBL/GenBank/DDBJ whole genome shotgun (WGS) entry which is preliminary data.</text>
</comment>
<proteinExistence type="predicted"/>
<accession>I8Y2Z6</accession>
<dbReference type="Proteomes" id="UP000005150">
    <property type="component" value="Unassembled WGS sequence"/>
</dbReference>
<dbReference type="EMBL" id="AGXV01000050">
    <property type="protein sequence ID" value="EIY56707.1"/>
    <property type="molecule type" value="Genomic_DNA"/>
</dbReference>
<keyword evidence="2" id="KW-1185">Reference proteome</keyword>
<name>I8Y2Z6_9BACE</name>